<feature type="region of interest" description="Disordered" evidence="6">
    <location>
        <begin position="451"/>
        <end position="488"/>
    </location>
</feature>
<feature type="compositionally biased region" description="Low complexity" evidence="6">
    <location>
        <begin position="393"/>
        <end position="406"/>
    </location>
</feature>
<feature type="region of interest" description="Disordered" evidence="6">
    <location>
        <begin position="389"/>
        <end position="416"/>
    </location>
</feature>
<dbReference type="PANTHER" id="PTHR43671:SF13">
    <property type="entry name" value="SERINE_THREONINE-PROTEIN KINASE NEK2"/>
    <property type="match status" value="1"/>
</dbReference>
<reference evidence="8 9" key="1">
    <citation type="submission" date="2019-06" db="EMBL/GenBank/DDBJ databases">
        <title>New taxonomy in bacterial strain CC-CFT640, isolated from vineyard.</title>
        <authorList>
            <person name="Lin S.-Y."/>
            <person name="Tsai C.-F."/>
            <person name="Young C.-C."/>
        </authorList>
    </citation>
    <scope>NUCLEOTIDE SEQUENCE [LARGE SCALE GENOMIC DNA]</scope>
    <source>
        <strain evidence="8 9">CC-CFT640</strain>
    </source>
</reference>
<dbReference type="InterPro" id="IPR036366">
    <property type="entry name" value="PGBDSf"/>
</dbReference>
<feature type="region of interest" description="Disordered" evidence="6">
    <location>
        <begin position="16"/>
        <end position="39"/>
    </location>
</feature>
<dbReference type="PANTHER" id="PTHR43671">
    <property type="entry name" value="SERINE/THREONINE-PROTEIN KINASE NEK"/>
    <property type="match status" value="1"/>
</dbReference>
<name>A0A5C8PSW4_9HYPH</name>
<dbReference type="Pfam" id="PF01471">
    <property type="entry name" value="PG_binding_1"/>
    <property type="match status" value="1"/>
</dbReference>
<dbReference type="GO" id="GO:0004674">
    <property type="term" value="F:protein serine/threonine kinase activity"/>
    <property type="evidence" value="ECO:0007669"/>
    <property type="project" value="UniProtKB-EC"/>
</dbReference>
<dbReference type="Gene3D" id="1.10.510.10">
    <property type="entry name" value="Transferase(Phosphotransferase) domain 1"/>
    <property type="match status" value="1"/>
</dbReference>
<dbReference type="GO" id="GO:0005524">
    <property type="term" value="F:ATP binding"/>
    <property type="evidence" value="ECO:0007669"/>
    <property type="project" value="UniProtKB-KW"/>
</dbReference>
<keyword evidence="5" id="KW-0067">ATP-binding</keyword>
<evidence type="ECO:0000256" key="5">
    <source>
        <dbReference type="ARBA" id="ARBA00022840"/>
    </source>
</evidence>
<evidence type="ECO:0000256" key="4">
    <source>
        <dbReference type="ARBA" id="ARBA00022777"/>
    </source>
</evidence>
<dbReference type="Gene3D" id="1.10.101.10">
    <property type="entry name" value="PGBD-like superfamily/PGBD"/>
    <property type="match status" value="1"/>
</dbReference>
<keyword evidence="3" id="KW-0547">Nucleotide-binding</keyword>
<evidence type="ECO:0000313" key="9">
    <source>
        <dbReference type="Proteomes" id="UP000321638"/>
    </source>
</evidence>
<dbReference type="InterPro" id="IPR011009">
    <property type="entry name" value="Kinase-like_dom_sf"/>
</dbReference>
<dbReference type="Pfam" id="PF00069">
    <property type="entry name" value="Pkinase"/>
    <property type="match status" value="1"/>
</dbReference>
<dbReference type="EMBL" id="VDUZ01000004">
    <property type="protein sequence ID" value="TXL80374.1"/>
    <property type="molecule type" value="Genomic_DNA"/>
</dbReference>
<dbReference type="SMART" id="SM00220">
    <property type="entry name" value="S_TKc"/>
    <property type="match status" value="1"/>
</dbReference>
<dbReference type="SUPFAM" id="SSF47090">
    <property type="entry name" value="PGBD-like"/>
    <property type="match status" value="1"/>
</dbReference>
<comment type="caution">
    <text evidence="8">The sequence shown here is derived from an EMBL/GenBank/DDBJ whole genome shotgun (WGS) entry which is preliminary data.</text>
</comment>
<dbReference type="InterPro" id="IPR050660">
    <property type="entry name" value="NEK_Ser/Thr_kinase"/>
</dbReference>
<sequence length="590" mass="62866">MLRCVGVLPGDVMASDRRSAAASARQRARKPPQTLPPGTRVGAYLIGKVFRLEHIGVTYRARDTARGSDVVVREYLPAHLAARHHDLMVLPRSPQQADDFLWGRDRFLAEAAALATLARTPGIVVVSDHLHANGTAYMVMAPVPDNTLAARLARAERLPPAAIDRLLPRLLDALEQAHHRDVLHLDIRPTNIALDAQDQPILFDFGAARAAITERMGSGGRIQTPGYAAIEQLTHGPVGPATDIHGLAAVLHHCVTGAPPQAADRRDAEHLPPLHETIKGYRGSLLAGIQAGLARSAASRPQSIAAWRSVLLPDTAIAPAPPAVTATTAAPPAAAASTHVDRRARLRVVAARQRAGWRSRWKVALAATLAVATIPAGVAGYYASLPQGPQRPPAGAAPSAGSAAAEAKARRQAEEASRLAAETAAAAAAYREMALEDARAEALARARVDAAHRAREQQAQAEARRRTEDQAAKAAAEKTQAEAEARKNAPAVEAALKLSDRDKRRVQVALTALGHDTYGSDGLFGSRTRAMISAWQKARGQVDTGYLTASDAALLWLQAAPALAQYERQVALEVKRRQEAQKRLADTPNQ</sequence>
<evidence type="ECO:0000313" key="8">
    <source>
        <dbReference type="EMBL" id="TXL80374.1"/>
    </source>
</evidence>
<evidence type="ECO:0000256" key="2">
    <source>
        <dbReference type="ARBA" id="ARBA00022679"/>
    </source>
</evidence>
<keyword evidence="4" id="KW-0418">Kinase</keyword>
<dbReference type="InterPro" id="IPR036365">
    <property type="entry name" value="PGBD-like_sf"/>
</dbReference>
<feature type="domain" description="Protein kinase" evidence="7">
    <location>
        <begin position="35"/>
        <end position="312"/>
    </location>
</feature>
<dbReference type="SUPFAM" id="SSF56112">
    <property type="entry name" value="Protein kinase-like (PK-like)"/>
    <property type="match status" value="1"/>
</dbReference>
<evidence type="ECO:0000256" key="3">
    <source>
        <dbReference type="ARBA" id="ARBA00022741"/>
    </source>
</evidence>
<dbReference type="Gene3D" id="3.30.200.20">
    <property type="entry name" value="Phosphorylase Kinase, domain 1"/>
    <property type="match status" value="1"/>
</dbReference>
<keyword evidence="2" id="KW-0808">Transferase</keyword>
<evidence type="ECO:0000256" key="6">
    <source>
        <dbReference type="SAM" id="MobiDB-lite"/>
    </source>
</evidence>
<dbReference type="PROSITE" id="PS50011">
    <property type="entry name" value="PROTEIN_KINASE_DOM"/>
    <property type="match status" value="1"/>
</dbReference>
<protein>
    <recommendedName>
        <fullName evidence="1">non-specific serine/threonine protein kinase</fullName>
        <ecNumber evidence="1">2.7.11.1</ecNumber>
    </recommendedName>
</protein>
<dbReference type="EC" id="2.7.11.1" evidence="1"/>
<dbReference type="OrthoDB" id="9801841at2"/>
<accession>A0A5C8PSW4</accession>
<gene>
    <name evidence="8" type="ORF">FHP25_04910</name>
</gene>
<dbReference type="AlphaFoldDB" id="A0A5C8PSW4"/>
<dbReference type="InterPro" id="IPR000719">
    <property type="entry name" value="Prot_kinase_dom"/>
</dbReference>
<organism evidence="8 9">
    <name type="scientific">Vineibacter terrae</name>
    <dbReference type="NCBI Taxonomy" id="2586908"/>
    <lineage>
        <taxon>Bacteria</taxon>
        <taxon>Pseudomonadati</taxon>
        <taxon>Pseudomonadota</taxon>
        <taxon>Alphaproteobacteria</taxon>
        <taxon>Hyphomicrobiales</taxon>
        <taxon>Vineibacter</taxon>
    </lineage>
</organism>
<keyword evidence="9" id="KW-1185">Reference proteome</keyword>
<feature type="compositionally biased region" description="Basic and acidic residues" evidence="6">
    <location>
        <begin position="451"/>
        <end position="487"/>
    </location>
</feature>
<dbReference type="Proteomes" id="UP000321638">
    <property type="component" value="Unassembled WGS sequence"/>
</dbReference>
<proteinExistence type="predicted"/>
<dbReference type="InterPro" id="IPR002477">
    <property type="entry name" value="Peptidoglycan-bd-like"/>
</dbReference>
<evidence type="ECO:0000256" key="1">
    <source>
        <dbReference type="ARBA" id="ARBA00012513"/>
    </source>
</evidence>
<evidence type="ECO:0000259" key="7">
    <source>
        <dbReference type="PROSITE" id="PS50011"/>
    </source>
</evidence>
<feature type="compositionally biased region" description="Basic and acidic residues" evidence="6">
    <location>
        <begin position="407"/>
        <end position="416"/>
    </location>
</feature>